<feature type="compositionally biased region" description="Basic and acidic residues" evidence="1">
    <location>
        <begin position="173"/>
        <end position="184"/>
    </location>
</feature>
<feature type="compositionally biased region" description="Basic residues" evidence="1">
    <location>
        <begin position="97"/>
        <end position="113"/>
    </location>
</feature>
<evidence type="ECO:0000313" key="4">
    <source>
        <dbReference type="WBParaSite" id="HPBE_0000642601-mRNA-1"/>
    </source>
</evidence>
<dbReference type="AlphaFoldDB" id="A0A183FHX9"/>
<protein>
    <submittedName>
        <fullName evidence="4">ORF2</fullName>
    </submittedName>
</protein>
<feature type="compositionally biased region" description="Low complexity" evidence="1">
    <location>
        <begin position="120"/>
        <end position="133"/>
    </location>
</feature>
<sequence length="184" mass="20180">MGSVTVLRRARSLESPPDSSSLLLPNRPVPGGYYARDPEVAASILRQMRELNMSLSQPYLAPRPPSDPESDDDAPRDNAERRTFRPVFSRPTFSPYRYRRGSRLSRRGMRHLHVTPACFDCFSSPSSDSSRTDGPPPDAVLTDSTDSAPEEHVEGAADGSPAGTQPANEETPIEGKEKANEPMN</sequence>
<reference evidence="4" key="2">
    <citation type="submission" date="2019-09" db="UniProtKB">
        <authorList>
            <consortium name="WormBaseParasite"/>
        </authorList>
    </citation>
    <scope>IDENTIFICATION</scope>
</reference>
<evidence type="ECO:0000313" key="3">
    <source>
        <dbReference type="Proteomes" id="UP000050761"/>
    </source>
</evidence>
<evidence type="ECO:0000256" key="1">
    <source>
        <dbReference type="SAM" id="MobiDB-lite"/>
    </source>
</evidence>
<accession>A0A183FHX9</accession>
<dbReference type="EMBL" id="UZAH01025661">
    <property type="protein sequence ID" value="VDO68189.1"/>
    <property type="molecule type" value="Genomic_DNA"/>
</dbReference>
<gene>
    <name evidence="2" type="ORF">HPBE_LOCUS6427</name>
</gene>
<organism evidence="3 4">
    <name type="scientific">Heligmosomoides polygyrus</name>
    <name type="common">Parasitic roundworm</name>
    <dbReference type="NCBI Taxonomy" id="6339"/>
    <lineage>
        <taxon>Eukaryota</taxon>
        <taxon>Metazoa</taxon>
        <taxon>Ecdysozoa</taxon>
        <taxon>Nematoda</taxon>
        <taxon>Chromadorea</taxon>
        <taxon>Rhabditida</taxon>
        <taxon>Rhabditina</taxon>
        <taxon>Rhabditomorpha</taxon>
        <taxon>Strongyloidea</taxon>
        <taxon>Heligmosomidae</taxon>
        <taxon>Heligmosomoides</taxon>
    </lineage>
</organism>
<feature type="region of interest" description="Disordered" evidence="1">
    <location>
        <begin position="55"/>
        <end position="184"/>
    </location>
</feature>
<dbReference type="WBParaSite" id="HPBE_0000642601-mRNA-1">
    <property type="protein sequence ID" value="HPBE_0000642601-mRNA-1"/>
    <property type="gene ID" value="HPBE_0000642601"/>
</dbReference>
<reference evidence="2 3" key="1">
    <citation type="submission" date="2018-11" db="EMBL/GenBank/DDBJ databases">
        <authorList>
            <consortium name="Pathogen Informatics"/>
        </authorList>
    </citation>
    <scope>NUCLEOTIDE SEQUENCE [LARGE SCALE GENOMIC DNA]</scope>
</reference>
<evidence type="ECO:0000313" key="2">
    <source>
        <dbReference type="EMBL" id="VDO68189.1"/>
    </source>
</evidence>
<proteinExistence type="predicted"/>
<feature type="region of interest" description="Disordered" evidence="1">
    <location>
        <begin position="1"/>
        <end position="35"/>
    </location>
</feature>
<keyword evidence="3" id="KW-1185">Reference proteome</keyword>
<accession>A0A3P7XS17</accession>
<dbReference type="Proteomes" id="UP000050761">
    <property type="component" value="Unassembled WGS sequence"/>
</dbReference>
<name>A0A183FHX9_HELPZ</name>
<feature type="compositionally biased region" description="Basic and acidic residues" evidence="1">
    <location>
        <begin position="73"/>
        <end position="83"/>
    </location>
</feature>
<feature type="compositionally biased region" description="Low complexity" evidence="1">
    <location>
        <begin position="13"/>
        <end position="25"/>
    </location>
</feature>